<organism evidence="2 3">
    <name type="scientific">Tepidimonas charontis</name>
    <dbReference type="NCBI Taxonomy" id="2267262"/>
    <lineage>
        <taxon>Bacteria</taxon>
        <taxon>Pseudomonadati</taxon>
        <taxon>Pseudomonadota</taxon>
        <taxon>Betaproteobacteria</taxon>
        <taxon>Burkholderiales</taxon>
        <taxon>Tepidimonas</taxon>
    </lineage>
</organism>
<evidence type="ECO:0000313" key="2">
    <source>
        <dbReference type="EMBL" id="TSE35496.1"/>
    </source>
</evidence>
<name>A0A554XI36_9BURK</name>
<proteinExistence type="predicted"/>
<reference evidence="2 3" key="1">
    <citation type="submission" date="2019-07" db="EMBL/GenBank/DDBJ databases">
        <title>Tepidimonas charontis SPSP-6 draft genome.</title>
        <authorList>
            <person name="Da Costa M.S."/>
            <person name="Froufe H.J.C."/>
            <person name="Egas C."/>
            <person name="Albuquerque L."/>
        </authorList>
    </citation>
    <scope>NUCLEOTIDE SEQUENCE [LARGE SCALE GENOMIC DNA]</scope>
    <source>
        <strain evidence="2 3">SPSP-6</strain>
    </source>
</reference>
<dbReference type="InterPro" id="IPR008893">
    <property type="entry name" value="WGR_domain"/>
</dbReference>
<dbReference type="Pfam" id="PF05406">
    <property type="entry name" value="WGR"/>
    <property type="match status" value="1"/>
</dbReference>
<dbReference type="InterPro" id="IPR049809">
    <property type="entry name" value="YehF/YfeS-like_WGR"/>
</dbReference>
<dbReference type="CDD" id="cd07996">
    <property type="entry name" value="WGR_MMR_like"/>
    <property type="match status" value="1"/>
</dbReference>
<dbReference type="RefSeq" id="WP_161595443.1">
    <property type="nucleotide sequence ID" value="NZ_VJON01000007.1"/>
</dbReference>
<evidence type="ECO:0000259" key="1">
    <source>
        <dbReference type="Pfam" id="PF05406"/>
    </source>
</evidence>
<evidence type="ECO:0000313" key="3">
    <source>
        <dbReference type="Proteomes" id="UP000318294"/>
    </source>
</evidence>
<dbReference type="Proteomes" id="UP000318294">
    <property type="component" value="Unassembled WGS sequence"/>
</dbReference>
<dbReference type="AlphaFoldDB" id="A0A554XI36"/>
<feature type="domain" description="WGR" evidence="1">
    <location>
        <begin position="12"/>
        <end position="68"/>
    </location>
</feature>
<dbReference type="EMBL" id="VJON01000007">
    <property type="protein sequence ID" value="TSE35496.1"/>
    <property type="molecule type" value="Genomic_DNA"/>
</dbReference>
<dbReference type="OrthoDB" id="8812902at2"/>
<keyword evidence="3" id="KW-1185">Reference proteome</keyword>
<gene>
    <name evidence="2" type="ORF">Tchar_00692</name>
</gene>
<accession>A0A554XI36</accession>
<protein>
    <submittedName>
        <fullName evidence="2">WGR domain protein</fullName>
    </submittedName>
</protein>
<comment type="caution">
    <text evidence="2">The sequence shown here is derived from an EMBL/GenBank/DDBJ whole genome shotgun (WGS) entry which is preliminary data.</text>
</comment>
<sequence length="86" mass="10320">MLLEFRTDRRGYTMWLERDLFGAFVLHRRWYGLYNRRGGTKRQVFDDEQRALAEVERLARVRERHGYRLLSVAVGCQYARRSGSPP</sequence>